<name>A0A2K0A984_STAHA</name>
<dbReference type="PIRSF" id="PIRSF021438">
    <property type="entry name" value="DltD"/>
    <property type="match status" value="1"/>
</dbReference>
<comment type="similarity">
    <text evidence="1">Belongs to the DltD family.</text>
</comment>
<protein>
    <recommendedName>
        <fullName evidence="1">Protein DltD</fullName>
    </recommendedName>
</protein>
<sequence length="396" mass="45679">MKLKPFLPIIISGILFLAFVLMPASWFTGLVTNKAVANNRISLTDKVLKGTLIQNKLFSSDKYYPIYGSSELNKLDPFNPALALNHRKHTKPIFLIGTGGNTDLINAIELAGQYDQLKGKKMTFIISPQWFSTHGVNDRDFAARTTPNQINQLFQQKDMPSELKERYAKRLLQFKSASNKEFLKDVVNNHGEVDANYVSRFKENQLLKIEAIKTYFSLDKSPLSHVKPVTEPNVSWQEMQDKAVTLGAKRSSSNNYGIRNEYWEKLMHKKPMNHRKYEFKMNSPEFNDLSLLVDTMHNAGADVQYVILPVNGKWYDHLGIERSTREPVYKKIHQTVVAHGGKVYDMSDKDYEKYVLSDVVHVGWKGWAHMNQHIVQHMNDDKNPHNKDHNKQHEHQ</sequence>
<dbReference type="UniPathway" id="UPA00556"/>
<comment type="pathway">
    <text evidence="1">Cell wall biogenesis; lipoteichoic acid biosynthesis.</text>
</comment>
<dbReference type="InterPro" id="IPR006998">
    <property type="entry name" value="DltD"/>
</dbReference>
<dbReference type="RefSeq" id="WP_037548960.1">
    <property type="nucleotide sequence ID" value="NZ_CAJCGD010000005.1"/>
</dbReference>
<dbReference type="GO" id="GO:0070395">
    <property type="term" value="P:lipoteichoic acid biosynthetic process"/>
    <property type="evidence" value="ECO:0007669"/>
    <property type="project" value="UniProtKB-UniRule"/>
</dbReference>
<organism evidence="3 4">
    <name type="scientific">Staphylococcus haemolyticus</name>
    <dbReference type="NCBI Taxonomy" id="1283"/>
    <lineage>
        <taxon>Bacteria</taxon>
        <taxon>Bacillati</taxon>
        <taxon>Bacillota</taxon>
        <taxon>Bacilli</taxon>
        <taxon>Bacillales</taxon>
        <taxon>Staphylococcaceae</taxon>
        <taxon>Staphylococcus</taxon>
    </lineage>
</organism>
<evidence type="ECO:0000313" key="4">
    <source>
        <dbReference type="Proteomes" id="UP000053523"/>
    </source>
</evidence>
<dbReference type="Pfam" id="PF04914">
    <property type="entry name" value="DltD"/>
    <property type="match status" value="1"/>
</dbReference>
<dbReference type="GO" id="GO:0005886">
    <property type="term" value="C:plasma membrane"/>
    <property type="evidence" value="ECO:0007669"/>
    <property type="project" value="UniProtKB-UniRule"/>
</dbReference>
<evidence type="ECO:0000313" key="3">
    <source>
        <dbReference type="EMBL" id="PNN21594.1"/>
    </source>
</evidence>
<dbReference type="PANTHER" id="PTHR40039:SF1">
    <property type="entry name" value="PROTEIN DLTD"/>
    <property type="match status" value="1"/>
</dbReference>
<feature type="transmembrane region" description="Helical" evidence="2">
    <location>
        <begin position="6"/>
        <end position="31"/>
    </location>
</feature>
<accession>A0A2K0A984</accession>
<dbReference type="EMBL" id="LORN02000015">
    <property type="protein sequence ID" value="PNN21594.1"/>
    <property type="molecule type" value="Genomic_DNA"/>
</dbReference>
<keyword evidence="1 2" id="KW-0472">Membrane</keyword>
<dbReference type="Proteomes" id="UP000053523">
    <property type="component" value="Unassembled WGS sequence"/>
</dbReference>
<comment type="caution">
    <text evidence="3">The sequence shown here is derived from an EMBL/GenBank/DDBJ whole genome shotgun (WGS) entry which is preliminary data.</text>
</comment>
<keyword evidence="2" id="KW-0812">Transmembrane</keyword>
<keyword evidence="2" id="KW-1133">Transmembrane helix</keyword>
<dbReference type="NCBIfam" id="TIGR04092">
    <property type="entry name" value="LTA_DltD"/>
    <property type="match status" value="1"/>
</dbReference>
<dbReference type="AlphaFoldDB" id="A0A2K0A984"/>
<proteinExistence type="inferred from homology"/>
<dbReference type="InterPro" id="IPR023896">
    <property type="entry name" value="LTA_DltD"/>
</dbReference>
<keyword evidence="1" id="KW-1003">Cell membrane</keyword>
<evidence type="ECO:0000256" key="1">
    <source>
        <dbReference type="PIRNR" id="PIRNR021438"/>
    </source>
</evidence>
<dbReference type="PANTHER" id="PTHR40039">
    <property type="entry name" value="PROTEIN DLTD"/>
    <property type="match status" value="1"/>
</dbReference>
<gene>
    <name evidence="3" type="primary">dltD</name>
    <name evidence="3" type="ORF">AL503_012715</name>
</gene>
<reference evidence="3 4" key="1">
    <citation type="submission" date="2017-12" db="EMBL/GenBank/DDBJ databases">
        <title>FDA dAtabase for Regulatory Grade micrObial Sequences (FDA-ARGOS): Supporting development and validation of Infectious Disease Dx tests.</title>
        <authorList>
            <person name="Hoffmann M."/>
            <person name="Allard M."/>
            <person name="Evans P."/>
            <person name="Brown E."/>
            <person name="Tallon L."/>
            <person name="Sadzewicz L."/>
            <person name="Sengamalay N."/>
            <person name="Ott S."/>
            <person name="Godinez A."/>
            <person name="Nagaraj S."/>
            <person name="Vavikolanu K."/>
            <person name="Aluvathingal J."/>
            <person name="Nadendla S."/>
            <person name="Sichtig H."/>
        </authorList>
    </citation>
    <scope>NUCLEOTIDE SEQUENCE [LARGE SCALE GENOMIC DNA]</scope>
    <source>
        <strain evidence="3 4">FDAARGOS_148</strain>
    </source>
</reference>
<evidence type="ECO:0000256" key="2">
    <source>
        <dbReference type="SAM" id="Phobius"/>
    </source>
</evidence>